<dbReference type="Pfam" id="PF14155">
    <property type="entry name" value="DUF4307"/>
    <property type="match status" value="1"/>
</dbReference>
<evidence type="ECO:0000313" key="3">
    <source>
        <dbReference type="EMBL" id="OIQ90636.1"/>
    </source>
</evidence>
<accession>A0A1J5REV0</accession>
<protein>
    <recommendedName>
        <fullName evidence="4">DUF4307 domain-containing protein</fullName>
    </recommendedName>
</protein>
<dbReference type="EMBL" id="MLJW01000285">
    <property type="protein sequence ID" value="OIQ90636.1"/>
    <property type="molecule type" value="Genomic_DNA"/>
</dbReference>
<evidence type="ECO:0000256" key="2">
    <source>
        <dbReference type="SAM" id="Phobius"/>
    </source>
</evidence>
<dbReference type="AlphaFoldDB" id="A0A1J5REV0"/>
<gene>
    <name evidence="3" type="ORF">GALL_274870</name>
</gene>
<organism evidence="3">
    <name type="scientific">mine drainage metagenome</name>
    <dbReference type="NCBI Taxonomy" id="410659"/>
    <lineage>
        <taxon>unclassified sequences</taxon>
        <taxon>metagenomes</taxon>
        <taxon>ecological metagenomes</taxon>
    </lineage>
</organism>
<sequence>MDEPVDDAVAVPEGRYGRPPTPARRRQVRLALAGLIVAAIAVIAWVGSGVLRDPVQWTPVGYDVKGPDRIDVTFDITKAPTSTVRCTVVALSSGFTEVGVKTVTIGPSAQSSQRYTATLSTQELAVTGEVSTCQLVGSGG</sequence>
<keyword evidence="2" id="KW-1133">Transmembrane helix</keyword>
<dbReference type="InterPro" id="IPR025443">
    <property type="entry name" value="DUF4307"/>
</dbReference>
<evidence type="ECO:0000256" key="1">
    <source>
        <dbReference type="SAM" id="MobiDB-lite"/>
    </source>
</evidence>
<feature type="transmembrane region" description="Helical" evidence="2">
    <location>
        <begin position="28"/>
        <end position="47"/>
    </location>
</feature>
<name>A0A1J5REV0_9ZZZZ</name>
<comment type="caution">
    <text evidence="3">The sequence shown here is derived from an EMBL/GenBank/DDBJ whole genome shotgun (WGS) entry which is preliminary data.</text>
</comment>
<keyword evidence="2" id="KW-0472">Membrane</keyword>
<feature type="region of interest" description="Disordered" evidence="1">
    <location>
        <begin position="1"/>
        <end position="22"/>
    </location>
</feature>
<keyword evidence="2" id="KW-0812">Transmembrane</keyword>
<reference evidence="3" key="1">
    <citation type="submission" date="2016-10" db="EMBL/GenBank/DDBJ databases">
        <title>Sequence of Gallionella enrichment culture.</title>
        <authorList>
            <person name="Poehlein A."/>
            <person name="Muehling M."/>
            <person name="Daniel R."/>
        </authorList>
    </citation>
    <scope>NUCLEOTIDE SEQUENCE</scope>
</reference>
<proteinExistence type="predicted"/>
<evidence type="ECO:0008006" key="4">
    <source>
        <dbReference type="Google" id="ProtNLM"/>
    </source>
</evidence>